<evidence type="ECO:0000256" key="1">
    <source>
        <dbReference type="ARBA" id="ARBA00004496"/>
    </source>
</evidence>
<dbReference type="KEGG" id="pda:103711621"/>
<reference evidence="9" key="2">
    <citation type="submission" date="2025-08" db="UniProtKB">
        <authorList>
            <consortium name="RefSeq"/>
        </authorList>
    </citation>
    <scope>IDENTIFICATION</scope>
    <source>
        <tissue evidence="9">Young leaves</tissue>
    </source>
</reference>
<sequence>MASQNERFAKDEKREVLDTVAQNAGVFSLSLRSTTSLVSNQHHIVGIRHVRTHSGKLERVMQCSLDGLCTLGEFLNTRSSSCLDRSDPNYNSGEQESYHLEGATIFNPLDDYKKSVTTIIKEYFNIGDVDLVASDLKSLESNEHHPYFVKKLVSMAMDRHDREKEMASILLSTLYASVISSTQISQGFVMLLESADDLVIDILDAVDILALFIARAIVDEILPPAFLLRAKRTLFMSSLGLLILQTTEKKYLSVPHHAEFVQQRWGGSTHATVEVVKKKILDLLREYIQSGDVKKACRCIKDLEVSFYHHEVVKQALILAMEIKTSEKLILKLLKEATEECLISSCQMLKGFSRIIDSLDDLTLDIPLTKDTFQLLVPKAISEGWLDSSFLVTFSNAAGENRHENEKKLRHFKEESIKIICEYFLSDDIPELIKSLKDLAALEYNPIFLKKLIRLAMDRTIRKKEMTSILLFELHLEVFSSEDFVNGFIMLLESVEDTRLDILDVSNELAFFLARAVIDEVLVPFDLDEINSKLPRNCSGREVVRMARSLISARHGGERILRCWGGGIGWALEDVKDKIAKLLEEYESGGDLREACHCIRNLAMPFFNHEVVKRTLVMAMEKKNDGLLFLLEECYGEGLITINQMTKGFSRVRDGLDDLALDIPNAGQSFDLYVEHAMKHGWLLPSFNAGTL</sequence>
<dbReference type="AlphaFoldDB" id="A0A8B9ATX0"/>
<comment type="subcellular location">
    <subcellularLocation>
        <location evidence="1">Cytoplasm</location>
    </subcellularLocation>
</comment>
<dbReference type="InterPro" id="IPR016024">
    <property type="entry name" value="ARM-type_fold"/>
</dbReference>
<dbReference type="OrthoDB" id="414546at2759"/>
<evidence type="ECO:0000256" key="4">
    <source>
        <dbReference type="ARBA" id="ARBA00022737"/>
    </source>
</evidence>
<dbReference type="InterPro" id="IPR039778">
    <property type="entry name" value="PDCD4"/>
</dbReference>
<dbReference type="GeneID" id="103711621"/>
<dbReference type="RefSeq" id="XP_038989915.1">
    <property type="nucleotide sequence ID" value="XM_039133987.1"/>
</dbReference>
<dbReference type="SMART" id="SM00544">
    <property type="entry name" value="MA3"/>
    <property type="match status" value="4"/>
</dbReference>
<dbReference type="GO" id="GO:0045892">
    <property type="term" value="P:negative regulation of DNA-templated transcription"/>
    <property type="evidence" value="ECO:0007669"/>
    <property type="project" value="InterPro"/>
</dbReference>
<evidence type="ECO:0000259" key="7">
    <source>
        <dbReference type="PROSITE" id="PS51366"/>
    </source>
</evidence>
<keyword evidence="4" id="KW-0677">Repeat</keyword>
<dbReference type="GO" id="GO:0006417">
    <property type="term" value="P:regulation of translation"/>
    <property type="evidence" value="ECO:0007669"/>
    <property type="project" value="UniProtKB-KW"/>
</dbReference>
<gene>
    <name evidence="9" type="primary">LOC103711621</name>
</gene>
<feature type="domain" description="MI" evidence="7">
    <location>
        <begin position="275"/>
        <end position="396"/>
    </location>
</feature>
<keyword evidence="5" id="KW-0810">Translation regulation</keyword>
<dbReference type="SUPFAM" id="SSF48371">
    <property type="entry name" value="ARM repeat"/>
    <property type="match status" value="4"/>
</dbReference>
<proteinExistence type="inferred from homology"/>
<keyword evidence="6" id="KW-0539">Nucleus</keyword>
<dbReference type="GO" id="GO:0005737">
    <property type="term" value="C:cytoplasm"/>
    <property type="evidence" value="ECO:0007669"/>
    <property type="project" value="UniProtKB-SubCell"/>
</dbReference>
<evidence type="ECO:0000256" key="6">
    <source>
        <dbReference type="ARBA" id="ARBA00023242"/>
    </source>
</evidence>
<dbReference type="FunFam" id="1.25.40.180:FF:000009">
    <property type="entry name" value="programmed cell death protein 4"/>
    <property type="match status" value="2"/>
</dbReference>
<name>A0A8B9ATX0_PHODC</name>
<dbReference type="Gene3D" id="1.25.40.180">
    <property type="match status" value="4"/>
</dbReference>
<dbReference type="PANTHER" id="PTHR12626">
    <property type="entry name" value="PROGRAMMED CELL DEATH 4"/>
    <property type="match status" value="1"/>
</dbReference>
<dbReference type="InterPro" id="IPR003891">
    <property type="entry name" value="Initiation_fac_eIF4g_MI"/>
</dbReference>
<protein>
    <submittedName>
        <fullName evidence="9">MA3 DOMAIN-CONTAINING TRANSLATION REGULATORY FACTOR 1-like</fullName>
    </submittedName>
</protein>
<dbReference type="PANTHER" id="PTHR12626:SF0">
    <property type="entry name" value="PROGRAMMED CELL DEATH PROTEIN 4"/>
    <property type="match status" value="1"/>
</dbReference>
<keyword evidence="8" id="KW-1185">Reference proteome</keyword>
<dbReference type="PROSITE" id="PS51366">
    <property type="entry name" value="MI"/>
    <property type="match status" value="4"/>
</dbReference>
<evidence type="ECO:0000256" key="5">
    <source>
        <dbReference type="ARBA" id="ARBA00022845"/>
    </source>
</evidence>
<feature type="domain" description="MI" evidence="7">
    <location>
        <begin position="411"/>
        <end position="532"/>
    </location>
</feature>
<dbReference type="Pfam" id="PF02847">
    <property type="entry name" value="MA3"/>
    <property type="match status" value="4"/>
</dbReference>
<reference evidence="8" key="1">
    <citation type="journal article" date="2019" name="Nat. Commun.">
        <title>Genome-wide association mapping of date palm fruit traits.</title>
        <authorList>
            <person name="Hazzouri K.M."/>
            <person name="Gros-Balthazard M."/>
            <person name="Flowers J.M."/>
            <person name="Copetti D."/>
            <person name="Lemansour A."/>
            <person name="Lebrun M."/>
            <person name="Masmoudi K."/>
            <person name="Ferrand S."/>
            <person name="Dhar M.I."/>
            <person name="Fresquez Z.A."/>
            <person name="Rosas U."/>
            <person name="Zhang J."/>
            <person name="Talag J."/>
            <person name="Lee S."/>
            <person name="Kudrna D."/>
            <person name="Powell R.F."/>
            <person name="Leitch I.J."/>
            <person name="Krueger R.R."/>
            <person name="Wing R.A."/>
            <person name="Amiri K.M.A."/>
            <person name="Purugganan M.D."/>
        </authorList>
    </citation>
    <scope>NUCLEOTIDE SEQUENCE [LARGE SCALE GENOMIC DNA]</scope>
    <source>
        <strain evidence="8">cv. Khalas</strain>
    </source>
</reference>
<evidence type="ECO:0000256" key="3">
    <source>
        <dbReference type="ARBA" id="ARBA00022490"/>
    </source>
</evidence>
<comment type="similarity">
    <text evidence="2">Belongs to the PDCD4 family.</text>
</comment>
<dbReference type="Proteomes" id="UP000228380">
    <property type="component" value="Chromosome 14"/>
</dbReference>
<evidence type="ECO:0000313" key="8">
    <source>
        <dbReference type="Proteomes" id="UP000228380"/>
    </source>
</evidence>
<evidence type="ECO:0000256" key="2">
    <source>
        <dbReference type="ARBA" id="ARBA00005497"/>
    </source>
</evidence>
<evidence type="ECO:0000313" key="9">
    <source>
        <dbReference type="RefSeq" id="XP_038989915.1"/>
    </source>
</evidence>
<feature type="domain" description="MI" evidence="7">
    <location>
        <begin position="111"/>
        <end position="232"/>
    </location>
</feature>
<keyword evidence="3" id="KW-0963">Cytoplasm</keyword>
<feature type="domain" description="MI" evidence="7">
    <location>
        <begin position="574"/>
        <end position="692"/>
    </location>
</feature>
<organism evidence="8 9">
    <name type="scientific">Phoenix dactylifera</name>
    <name type="common">Date palm</name>
    <dbReference type="NCBI Taxonomy" id="42345"/>
    <lineage>
        <taxon>Eukaryota</taxon>
        <taxon>Viridiplantae</taxon>
        <taxon>Streptophyta</taxon>
        <taxon>Embryophyta</taxon>
        <taxon>Tracheophyta</taxon>
        <taxon>Spermatophyta</taxon>
        <taxon>Magnoliopsida</taxon>
        <taxon>Liliopsida</taxon>
        <taxon>Arecaceae</taxon>
        <taxon>Coryphoideae</taxon>
        <taxon>Phoeniceae</taxon>
        <taxon>Phoenix</taxon>
    </lineage>
</organism>
<accession>A0A8B9ATX0</accession>